<dbReference type="Proteomes" id="UP000011205">
    <property type="component" value="Unassembled WGS sequence"/>
</dbReference>
<evidence type="ECO:0000313" key="2">
    <source>
        <dbReference type="Proteomes" id="UP000011205"/>
    </source>
</evidence>
<organism evidence="1 2">
    <name type="scientific">Streptomyces viridochromogenes Tue57</name>
    <dbReference type="NCBI Taxonomy" id="1160705"/>
    <lineage>
        <taxon>Bacteria</taxon>
        <taxon>Bacillati</taxon>
        <taxon>Actinomycetota</taxon>
        <taxon>Actinomycetes</taxon>
        <taxon>Kitasatosporales</taxon>
        <taxon>Streptomycetaceae</taxon>
        <taxon>Streptomyces</taxon>
    </lineage>
</organism>
<gene>
    <name evidence="1" type="ORF">STVIR_4811</name>
</gene>
<sequence>MMARRAPVGRLPLGVLRRAAGHVPFGNNASVAAR</sequence>
<evidence type="ECO:0000313" key="1">
    <source>
        <dbReference type="EMBL" id="ELS54345.1"/>
    </source>
</evidence>
<dbReference type="EMBL" id="AMLP01000142">
    <property type="protein sequence ID" value="ELS54345.1"/>
    <property type="molecule type" value="Genomic_DNA"/>
</dbReference>
<proteinExistence type="predicted"/>
<accession>L8PD41</accession>
<dbReference type="AlphaFoldDB" id="L8PD41"/>
<name>L8PD41_STRVR</name>
<comment type="caution">
    <text evidence="1">The sequence shown here is derived from an EMBL/GenBank/DDBJ whole genome shotgun (WGS) entry which is preliminary data.</text>
</comment>
<reference evidence="1 2" key="1">
    <citation type="journal article" date="2013" name="Genome Announc.">
        <title>Draft Genome Sequence of Streptomyces viridochromogenes Strain Tu57, Producer of Avilamycin.</title>
        <authorList>
            <person name="Gruning B.A."/>
            <person name="Erxleben A."/>
            <person name="Hahnlein A."/>
            <person name="Gunther S."/>
        </authorList>
    </citation>
    <scope>NUCLEOTIDE SEQUENCE [LARGE SCALE GENOMIC DNA]</scope>
    <source>
        <strain evidence="1 2">Tue57</strain>
    </source>
</reference>
<protein>
    <submittedName>
        <fullName evidence="1">Uncharacterized protein</fullName>
    </submittedName>
</protein>